<evidence type="ECO:0000256" key="1">
    <source>
        <dbReference type="SAM" id="SignalP"/>
    </source>
</evidence>
<evidence type="ECO:0000313" key="3">
    <source>
        <dbReference type="Proteomes" id="UP000031838"/>
    </source>
</evidence>
<gene>
    <name evidence="2" type="ORF">BGL_1c16720</name>
</gene>
<evidence type="ECO:0000313" key="2">
    <source>
        <dbReference type="EMBL" id="AJK46182.1"/>
    </source>
</evidence>
<sequence>MRFPLIFFLLIGVSLAAGAAPESTEGTGGVLFKRYDEIEKDQQRKQADLIRESIKTRMNQDRTDLHGKFPYQVHRYVAPERSISIQPRSKNTSTYCFTGPDHSSTCGASLTW</sequence>
<dbReference type="Proteomes" id="UP000031838">
    <property type="component" value="Chromosome 1"/>
</dbReference>
<dbReference type="AlphaFoldDB" id="A0A0B6RLH0"/>
<accession>A0A0B6RLH0</accession>
<proteinExistence type="predicted"/>
<feature type="signal peptide" evidence="1">
    <location>
        <begin position="1"/>
        <end position="19"/>
    </location>
</feature>
<dbReference type="RefSeq" id="WP_042624768.1">
    <property type="nucleotide sequence ID" value="NZ_CP002580.1"/>
</dbReference>
<organism evidence="2 3">
    <name type="scientific">Burkholderia plantarii</name>
    <dbReference type="NCBI Taxonomy" id="41899"/>
    <lineage>
        <taxon>Bacteria</taxon>
        <taxon>Pseudomonadati</taxon>
        <taxon>Pseudomonadota</taxon>
        <taxon>Betaproteobacteria</taxon>
        <taxon>Burkholderiales</taxon>
        <taxon>Burkholderiaceae</taxon>
        <taxon>Burkholderia</taxon>
    </lineage>
</organism>
<reference evidence="3" key="1">
    <citation type="submission" date="2011-03" db="EMBL/GenBank/DDBJ databases">
        <authorList>
            <person name="Voget S."/>
            <person name="Streit W.R."/>
            <person name="Jaeger K.E."/>
            <person name="Daniel R."/>
        </authorList>
    </citation>
    <scope>NUCLEOTIDE SEQUENCE [LARGE SCALE GENOMIC DNA]</scope>
    <source>
        <strain evidence="3">PG1</strain>
    </source>
</reference>
<reference evidence="2 3" key="2">
    <citation type="journal article" date="2016" name="Appl. Microbiol. Biotechnol.">
        <title>Mutations improving production and secretion of extracellular lipase by Burkholderia glumae PG1.</title>
        <authorList>
            <person name="Knapp A."/>
            <person name="Voget S."/>
            <person name="Gao R."/>
            <person name="Zaburannyi N."/>
            <person name="Krysciak D."/>
            <person name="Breuer M."/>
            <person name="Hauer B."/>
            <person name="Streit W.R."/>
            <person name="Muller R."/>
            <person name="Daniel R."/>
            <person name="Jaeger K.E."/>
        </authorList>
    </citation>
    <scope>NUCLEOTIDE SEQUENCE [LARGE SCALE GENOMIC DNA]</scope>
    <source>
        <strain evidence="2 3">PG1</strain>
    </source>
</reference>
<protein>
    <submittedName>
        <fullName evidence="2">Uncharacterized protein</fullName>
    </submittedName>
</protein>
<keyword evidence="1" id="KW-0732">Signal</keyword>
<dbReference type="HOGENOM" id="CLU_2141142_0_0_4"/>
<keyword evidence="3" id="KW-1185">Reference proteome</keyword>
<dbReference type="EMBL" id="CP002580">
    <property type="protein sequence ID" value="AJK46182.1"/>
    <property type="molecule type" value="Genomic_DNA"/>
</dbReference>
<name>A0A0B6RLH0_BURPL</name>
<feature type="chain" id="PRO_5002121949" evidence="1">
    <location>
        <begin position="20"/>
        <end position="112"/>
    </location>
</feature>
<dbReference type="KEGG" id="bgp:BGL_1c16720"/>